<sequence>MVIGPNLGSLESAASLASRLDYESSLDLGLTIESRIWISLISGLDLESRVSVRGPVQDQPRGLASSVARVRVDLASLATGLDRLMLGSGLISGFGLESRVSGRSRFGINLMYRVGIDSRSRGRGRDELASRVSGLVSCPELGLLTRTDLKRGNITSDEEAIIIKLRATGVTGLIPSDEKELPQAVVELAKKATQQQIIKQRRKVKQMPAVPNSTSETTVVLSTVPSIMSNKEKEIISTIANDENNAMEFDHNKDQMLWHDDIMLMNDKNEELDQDFIFDCLWDIAKEKILKYRSNPAM</sequence>
<protein>
    <submittedName>
        <fullName evidence="1">Uncharacterized protein</fullName>
    </submittedName>
</protein>
<reference evidence="1 2" key="1">
    <citation type="journal article" date="2021" name="BMC Genomics">
        <title>Datura genome reveals duplications of psychoactive alkaloid biosynthetic genes and high mutation rate following tissue culture.</title>
        <authorList>
            <person name="Rajewski A."/>
            <person name="Carter-House D."/>
            <person name="Stajich J."/>
            <person name="Litt A."/>
        </authorList>
    </citation>
    <scope>NUCLEOTIDE SEQUENCE [LARGE SCALE GENOMIC DNA]</scope>
    <source>
        <strain evidence="1">AR-01</strain>
    </source>
</reference>
<organism evidence="1 2">
    <name type="scientific">Datura stramonium</name>
    <name type="common">Jimsonweed</name>
    <name type="synonym">Common thornapple</name>
    <dbReference type="NCBI Taxonomy" id="4076"/>
    <lineage>
        <taxon>Eukaryota</taxon>
        <taxon>Viridiplantae</taxon>
        <taxon>Streptophyta</taxon>
        <taxon>Embryophyta</taxon>
        <taxon>Tracheophyta</taxon>
        <taxon>Spermatophyta</taxon>
        <taxon>Magnoliopsida</taxon>
        <taxon>eudicotyledons</taxon>
        <taxon>Gunneridae</taxon>
        <taxon>Pentapetalae</taxon>
        <taxon>asterids</taxon>
        <taxon>lamiids</taxon>
        <taxon>Solanales</taxon>
        <taxon>Solanaceae</taxon>
        <taxon>Solanoideae</taxon>
        <taxon>Datureae</taxon>
        <taxon>Datura</taxon>
    </lineage>
</organism>
<name>A0ABS8UUP9_DATST</name>
<accession>A0ABS8UUP9</accession>
<evidence type="ECO:0000313" key="1">
    <source>
        <dbReference type="EMBL" id="MCD9638516.1"/>
    </source>
</evidence>
<evidence type="ECO:0000313" key="2">
    <source>
        <dbReference type="Proteomes" id="UP000823775"/>
    </source>
</evidence>
<gene>
    <name evidence="1" type="ORF">HAX54_022523</name>
</gene>
<dbReference type="Proteomes" id="UP000823775">
    <property type="component" value="Unassembled WGS sequence"/>
</dbReference>
<proteinExistence type="predicted"/>
<keyword evidence="2" id="KW-1185">Reference proteome</keyword>
<comment type="caution">
    <text evidence="1">The sequence shown here is derived from an EMBL/GenBank/DDBJ whole genome shotgun (WGS) entry which is preliminary data.</text>
</comment>
<dbReference type="EMBL" id="JACEIK010002719">
    <property type="protein sequence ID" value="MCD9638516.1"/>
    <property type="molecule type" value="Genomic_DNA"/>
</dbReference>